<accession>A0ABW4C6Z3</accession>
<keyword evidence="2" id="KW-0732">Signal</keyword>
<feature type="region of interest" description="Disordered" evidence="1">
    <location>
        <begin position="67"/>
        <end position="98"/>
    </location>
</feature>
<sequence>MKNLLTAVSILSLLFAVPVFVSAEPLEAEKELSVEDINQKFDQIAEKYEVGDELSKEDAEFVKEYATPSENSVGAQKSQSFNKTGYTSGKKSWWEYKG</sequence>
<feature type="chain" id="PRO_5047383659" evidence="2">
    <location>
        <begin position="24"/>
        <end position="98"/>
    </location>
</feature>
<gene>
    <name evidence="3" type="ORF">ACFQ4Y_02090</name>
</gene>
<dbReference type="Proteomes" id="UP001597282">
    <property type="component" value="Unassembled WGS sequence"/>
</dbReference>
<dbReference type="EMBL" id="JBHTNU010000002">
    <property type="protein sequence ID" value="MFD1425726.1"/>
    <property type="molecule type" value="Genomic_DNA"/>
</dbReference>
<evidence type="ECO:0000313" key="4">
    <source>
        <dbReference type="Proteomes" id="UP001597282"/>
    </source>
</evidence>
<proteinExistence type="predicted"/>
<organism evidence="3 4">
    <name type="scientific">Kroppenstedtia sanguinis</name>
    <dbReference type="NCBI Taxonomy" id="1380684"/>
    <lineage>
        <taxon>Bacteria</taxon>
        <taxon>Bacillati</taxon>
        <taxon>Bacillota</taxon>
        <taxon>Bacilli</taxon>
        <taxon>Bacillales</taxon>
        <taxon>Thermoactinomycetaceae</taxon>
        <taxon>Kroppenstedtia</taxon>
    </lineage>
</organism>
<reference evidence="4" key="1">
    <citation type="journal article" date="2019" name="Int. J. Syst. Evol. Microbiol.">
        <title>The Global Catalogue of Microorganisms (GCM) 10K type strain sequencing project: providing services to taxonomists for standard genome sequencing and annotation.</title>
        <authorList>
            <consortium name="The Broad Institute Genomics Platform"/>
            <consortium name="The Broad Institute Genome Sequencing Center for Infectious Disease"/>
            <person name="Wu L."/>
            <person name="Ma J."/>
        </authorList>
    </citation>
    <scope>NUCLEOTIDE SEQUENCE [LARGE SCALE GENOMIC DNA]</scope>
    <source>
        <strain evidence="4">S1</strain>
    </source>
</reference>
<dbReference type="RefSeq" id="WP_380162666.1">
    <property type="nucleotide sequence ID" value="NZ_JBHTNU010000002.1"/>
</dbReference>
<protein>
    <submittedName>
        <fullName evidence="3">Uncharacterized protein</fullName>
    </submittedName>
</protein>
<evidence type="ECO:0000256" key="2">
    <source>
        <dbReference type="SAM" id="SignalP"/>
    </source>
</evidence>
<name>A0ABW4C6Z3_9BACL</name>
<feature type="compositionally biased region" description="Polar residues" evidence="1">
    <location>
        <begin position="68"/>
        <end position="90"/>
    </location>
</feature>
<evidence type="ECO:0000313" key="3">
    <source>
        <dbReference type="EMBL" id="MFD1425726.1"/>
    </source>
</evidence>
<keyword evidence="4" id="KW-1185">Reference proteome</keyword>
<comment type="caution">
    <text evidence="3">The sequence shown here is derived from an EMBL/GenBank/DDBJ whole genome shotgun (WGS) entry which is preliminary data.</text>
</comment>
<evidence type="ECO:0000256" key="1">
    <source>
        <dbReference type="SAM" id="MobiDB-lite"/>
    </source>
</evidence>
<feature type="signal peptide" evidence="2">
    <location>
        <begin position="1"/>
        <end position="23"/>
    </location>
</feature>